<reference evidence="1 2" key="1">
    <citation type="submission" date="2023-03" db="EMBL/GenBank/DDBJ databases">
        <title>WGS of Gossypium arboreum.</title>
        <authorList>
            <person name="Yu D."/>
        </authorList>
    </citation>
    <scope>NUCLEOTIDE SEQUENCE [LARGE SCALE GENOMIC DNA]</scope>
    <source>
        <tissue evidence="1">Leaf</tissue>
    </source>
</reference>
<organism evidence="1 2">
    <name type="scientific">Gossypium arboreum</name>
    <name type="common">Tree cotton</name>
    <name type="synonym">Gossypium nanking</name>
    <dbReference type="NCBI Taxonomy" id="29729"/>
    <lineage>
        <taxon>Eukaryota</taxon>
        <taxon>Viridiplantae</taxon>
        <taxon>Streptophyta</taxon>
        <taxon>Embryophyta</taxon>
        <taxon>Tracheophyta</taxon>
        <taxon>Spermatophyta</taxon>
        <taxon>Magnoliopsida</taxon>
        <taxon>eudicotyledons</taxon>
        <taxon>Gunneridae</taxon>
        <taxon>Pentapetalae</taxon>
        <taxon>rosids</taxon>
        <taxon>malvids</taxon>
        <taxon>Malvales</taxon>
        <taxon>Malvaceae</taxon>
        <taxon>Malvoideae</taxon>
        <taxon>Gossypium</taxon>
    </lineage>
</organism>
<sequence length="118" mass="13785">MVTESWSTDDQEMKKVGFKDRDGEADVEMVVGLDSQPKVSWKQMLLGKGVSNQEKGSRSSEVECTEDFEFLENIVKKYYQWYFDYRVFRLYTTDLDRGYGNNSGFDAVGPKYWLSFLI</sequence>
<evidence type="ECO:0000313" key="1">
    <source>
        <dbReference type="EMBL" id="KAK5812784.1"/>
    </source>
</evidence>
<protein>
    <submittedName>
        <fullName evidence="1">Uncharacterized protein</fullName>
    </submittedName>
</protein>
<dbReference type="EMBL" id="JARKNE010000008">
    <property type="protein sequence ID" value="KAK5812784.1"/>
    <property type="molecule type" value="Genomic_DNA"/>
</dbReference>
<keyword evidence="2" id="KW-1185">Reference proteome</keyword>
<evidence type="ECO:0000313" key="2">
    <source>
        <dbReference type="Proteomes" id="UP001358586"/>
    </source>
</evidence>
<proteinExistence type="predicted"/>
<gene>
    <name evidence="1" type="ORF">PVK06_028224</name>
</gene>
<name>A0ABR0P4A1_GOSAR</name>
<accession>A0ABR0P4A1</accession>
<dbReference type="Proteomes" id="UP001358586">
    <property type="component" value="Chromosome 8"/>
</dbReference>
<comment type="caution">
    <text evidence="1">The sequence shown here is derived from an EMBL/GenBank/DDBJ whole genome shotgun (WGS) entry which is preliminary data.</text>
</comment>